<dbReference type="HOGENOM" id="CLU_1706538_0_0_1"/>
<name>D6WDM4_TRICA</name>
<evidence type="ECO:0000313" key="1">
    <source>
        <dbReference type="EMBL" id="EFA00799.1"/>
    </source>
</evidence>
<reference evidence="1 2" key="2">
    <citation type="journal article" date="2010" name="Nucleic Acids Res.">
        <title>BeetleBase in 2010: revisions to provide comprehensive genomic information for Tribolium castaneum.</title>
        <authorList>
            <person name="Kim H.S."/>
            <person name="Murphy T."/>
            <person name="Xia J."/>
            <person name="Caragea D."/>
            <person name="Park Y."/>
            <person name="Beeman R.W."/>
            <person name="Lorenzen M.D."/>
            <person name="Butcher S."/>
            <person name="Manak J.R."/>
            <person name="Brown S.J."/>
        </authorList>
    </citation>
    <scope>GENOME REANNOTATION</scope>
    <source>
        <strain evidence="1 2">Georgia GA2</strain>
    </source>
</reference>
<dbReference type="InParanoid" id="D6WDM4"/>
<proteinExistence type="predicted"/>
<gene>
    <name evidence="1" type="primary">GLEAN_03685</name>
    <name evidence="1" type="ORF">TcasGA2_TC003685</name>
</gene>
<dbReference type="EMBL" id="KQ971322">
    <property type="protein sequence ID" value="EFA00799.1"/>
    <property type="molecule type" value="Genomic_DNA"/>
</dbReference>
<accession>D6WDM4</accession>
<reference evidence="1 2" key="1">
    <citation type="journal article" date="2008" name="Nature">
        <title>The genome of the model beetle and pest Tribolium castaneum.</title>
        <authorList>
            <consortium name="Tribolium Genome Sequencing Consortium"/>
            <person name="Richards S."/>
            <person name="Gibbs R.A."/>
            <person name="Weinstock G.M."/>
            <person name="Brown S.J."/>
            <person name="Denell R."/>
            <person name="Beeman R.W."/>
            <person name="Gibbs R."/>
            <person name="Beeman R.W."/>
            <person name="Brown S.J."/>
            <person name="Bucher G."/>
            <person name="Friedrich M."/>
            <person name="Grimmelikhuijzen C.J."/>
            <person name="Klingler M."/>
            <person name="Lorenzen M."/>
            <person name="Richards S."/>
            <person name="Roth S."/>
            <person name="Schroder R."/>
            <person name="Tautz D."/>
            <person name="Zdobnov E.M."/>
            <person name="Muzny D."/>
            <person name="Gibbs R.A."/>
            <person name="Weinstock G.M."/>
            <person name="Attaway T."/>
            <person name="Bell S."/>
            <person name="Buhay C.J."/>
            <person name="Chandrabose M.N."/>
            <person name="Chavez D."/>
            <person name="Clerk-Blankenburg K.P."/>
            <person name="Cree A."/>
            <person name="Dao M."/>
            <person name="Davis C."/>
            <person name="Chacko J."/>
            <person name="Dinh H."/>
            <person name="Dugan-Rocha S."/>
            <person name="Fowler G."/>
            <person name="Garner T.T."/>
            <person name="Garnes J."/>
            <person name="Gnirke A."/>
            <person name="Hawes A."/>
            <person name="Hernandez J."/>
            <person name="Hines S."/>
            <person name="Holder M."/>
            <person name="Hume J."/>
            <person name="Jhangiani S.N."/>
            <person name="Joshi V."/>
            <person name="Khan Z.M."/>
            <person name="Jackson L."/>
            <person name="Kovar C."/>
            <person name="Kowis A."/>
            <person name="Lee S."/>
            <person name="Lewis L.R."/>
            <person name="Margolis J."/>
            <person name="Morgan M."/>
            <person name="Nazareth L.V."/>
            <person name="Nguyen N."/>
            <person name="Okwuonu G."/>
            <person name="Parker D."/>
            <person name="Richards S."/>
            <person name="Ruiz S.J."/>
            <person name="Santibanez J."/>
            <person name="Savard J."/>
            <person name="Scherer S.E."/>
            <person name="Schneider B."/>
            <person name="Sodergren E."/>
            <person name="Tautz D."/>
            <person name="Vattahil S."/>
            <person name="Villasana D."/>
            <person name="White C.S."/>
            <person name="Wright R."/>
            <person name="Park Y."/>
            <person name="Beeman R.W."/>
            <person name="Lord J."/>
            <person name="Oppert B."/>
            <person name="Lorenzen M."/>
            <person name="Brown S."/>
            <person name="Wang L."/>
            <person name="Savard J."/>
            <person name="Tautz D."/>
            <person name="Richards S."/>
            <person name="Weinstock G."/>
            <person name="Gibbs R.A."/>
            <person name="Liu Y."/>
            <person name="Worley K."/>
            <person name="Weinstock G."/>
            <person name="Elsik C.G."/>
            <person name="Reese J.T."/>
            <person name="Elhaik E."/>
            <person name="Landan G."/>
            <person name="Graur D."/>
            <person name="Arensburger P."/>
            <person name="Atkinson P."/>
            <person name="Beeman R.W."/>
            <person name="Beidler J."/>
            <person name="Brown S.J."/>
            <person name="Demuth J.P."/>
            <person name="Drury D.W."/>
            <person name="Du Y.Z."/>
            <person name="Fujiwara H."/>
            <person name="Lorenzen M."/>
            <person name="Maselli V."/>
            <person name="Osanai M."/>
            <person name="Park Y."/>
            <person name="Robertson H.M."/>
            <person name="Tu Z."/>
            <person name="Wang J.J."/>
            <person name="Wang S."/>
            <person name="Richards S."/>
            <person name="Song H."/>
            <person name="Zhang L."/>
            <person name="Sodergren E."/>
            <person name="Werner D."/>
            <person name="Stanke M."/>
            <person name="Morgenstern B."/>
            <person name="Solovyev V."/>
            <person name="Kosarev P."/>
            <person name="Brown G."/>
            <person name="Chen H.C."/>
            <person name="Ermolaeva O."/>
            <person name="Hlavina W."/>
            <person name="Kapustin Y."/>
            <person name="Kiryutin B."/>
            <person name="Kitts P."/>
            <person name="Maglott D."/>
            <person name="Pruitt K."/>
            <person name="Sapojnikov V."/>
            <person name="Souvorov A."/>
            <person name="Mackey A.J."/>
            <person name="Waterhouse R.M."/>
            <person name="Wyder S."/>
            <person name="Zdobnov E.M."/>
            <person name="Zdobnov E.M."/>
            <person name="Wyder S."/>
            <person name="Kriventseva E.V."/>
            <person name="Kadowaki T."/>
            <person name="Bork P."/>
            <person name="Aranda M."/>
            <person name="Bao R."/>
            <person name="Beermann A."/>
            <person name="Berns N."/>
            <person name="Bolognesi R."/>
            <person name="Bonneton F."/>
            <person name="Bopp D."/>
            <person name="Brown S.J."/>
            <person name="Bucher G."/>
            <person name="Butts T."/>
            <person name="Chaumot A."/>
            <person name="Denell R.E."/>
            <person name="Ferrier D.E."/>
            <person name="Friedrich M."/>
            <person name="Gordon C.M."/>
            <person name="Jindra M."/>
            <person name="Klingler M."/>
            <person name="Lan Q."/>
            <person name="Lattorff H.M."/>
            <person name="Laudet V."/>
            <person name="von Levetsow C."/>
            <person name="Liu Z."/>
            <person name="Lutz R."/>
            <person name="Lynch J.A."/>
            <person name="da Fonseca R.N."/>
            <person name="Posnien N."/>
            <person name="Reuter R."/>
            <person name="Roth S."/>
            <person name="Savard J."/>
            <person name="Schinko J.B."/>
            <person name="Schmitt C."/>
            <person name="Schoppmeier M."/>
            <person name="Schroder R."/>
            <person name="Shippy T.D."/>
            <person name="Simonnet F."/>
            <person name="Marques-Souza H."/>
            <person name="Tautz D."/>
            <person name="Tomoyasu Y."/>
            <person name="Trauner J."/>
            <person name="Van der Zee M."/>
            <person name="Vervoort M."/>
            <person name="Wittkopp N."/>
            <person name="Wimmer E.A."/>
            <person name="Yang X."/>
            <person name="Jones A.K."/>
            <person name="Sattelle D.B."/>
            <person name="Ebert P.R."/>
            <person name="Nelson D."/>
            <person name="Scott J.G."/>
            <person name="Beeman R.W."/>
            <person name="Muthukrishnan S."/>
            <person name="Kramer K.J."/>
            <person name="Arakane Y."/>
            <person name="Beeman R.W."/>
            <person name="Zhu Q."/>
            <person name="Hogenkamp D."/>
            <person name="Dixit R."/>
            <person name="Oppert B."/>
            <person name="Jiang H."/>
            <person name="Zou Z."/>
            <person name="Marshall J."/>
            <person name="Elpidina E."/>
            <person name="Vinokurov K."/>
            <person name="Oppert C."/>
            <person name="Zou Z."/>
            <person name="Evans J."/>
            <person name="Lu Z."/>
            <person name="Zhao P."/>
            <person name="Sumathipala N."/>
            <person name="Altincicek B."/>
            <person name="Vilcinskas A."/>
            <person name="Williams M."/>
            <person name="Hultmark D."/>
            <person name="Hetru C."/>
            <person name="Jiang H."/>
            <person name="Grimmelikhuijzen C.J."/>
            <person name="Hauser F."/>
            <person name="Cazzamali G."/>
            <person name="Williamson M."/>
            <person name="Park Y."/>
            <person name="Li B."/>
            <person name="Tanaka Y."/>
            <person name="Predel R."/>
            <person name="Neupert S."/>
            <person name="Schachtner J."/>
            <person name="Verleyen P."/>
            <person name="Raible F."/>
            <person name="Bork P."/>
            <person name="Friedrich M."/>
            <person name="Walden K.K."/>
            <person name="Robertson H.M."/>
            <person name="Angeli S."/>
            <person name="Foret S."/>
            <person name="Bucher G."/>
            <person name="Schuetz S."/>
            <person name="Maleszka R."/>
            <person name="Wimmer E.A."/>
            <person name="Beeman R.W."/>
            <person name="Lorenzen M."/>
            <person name="Tomoyasu Y."/>
            <person name="Miller S.C."/>
            <person name="Grossmann D."/>
            <person name="Bucher G."/>
        </authorList>
    </citation>
    <scope>NUCLEOTIDE SEQUENCE [LARGE SCALE GENOMIC DNA]</scope>
    <source>
        <strain evidence="1 2">Georgia GA2</strain>
    </source>
</reference>
<sequence>MQNNYFRLTRAETSEKVFGVISQYCIRCEGPLSSLSTPPAHVFVDFKFVCVRFSPAVREDFPLLPPPPPPPPVRSTQHVFVLIKEDKKAELLYHSPFFISSSCFDVLMKSVGITFQKHHRLNLNVMHYASDSMKNSHIFKRGPRRMLLRPQRRA</sequence>
<dbReference type="Proteomes" id="UP000007266">
    <property type="component" value="Linkage group 3"/>
</dbReference>
<keyword evidence="2" id="KW-1185">Reference proteome</keyword>
<organism evidence="1 2">
    <name type="scientific">Tribolium castaneum</name>
    <name type="common">Red flour beetle</name>
    <dbReference type="NCBI Taxonomy" id="7070"/>
    <lineage>
        <taxon>Eukaryota</taxon>
        <taxon>Metazoa</taxon>
        <taxon>Ecdysozoa</taxon>
        <taxon>Arthropoda</taxon>
        <taxon>Hexapoda</taxon>
        <taxon>Insecta</taxon>
        <taxon>Pterygota</taxon>
        <taxon>Neoptera</taxon>
        <taxon>Endopterygota</taxon>
        <taxon>Coleoptera</taxon>
        <taxon>Polyphaga</taxon>
        <taxon>Cucujiformia</taxon>
        <taxon>Tenebrionidae</taxon>
        <taxon>Tenebrionidae incertae sedis</taxon>
        <taxon>Tribolium</taxon>
    </lineage>
</organism>
<protein>
    <submittedName>
        <fullName evidence="1">Uncharacterized protein</fullName>
    </submittedName>
</protein>
<dbReference type="AlphaFoldDB" id="D6WDM4"/>
<evidence type="ECO:0000313" key="2">
    <source>
        <dbReference type="Proteomes" id="UP000007266"/>
    </source>
</evidence>